<evidence type="ECO:0000313" key="4">
    <source>
        <dbReference type="EMBL" id="EDS72621.1"/>
    </source>
</evidence>
<reference evidence="4" key="1">
    <citation type="submission" date="2008-01" db="EMBL/GenBank/DDBJ databases">
        <authorList>
            <person name="Fulton L."/>
            <person name="Clifton S."/>
            <person name="Fulton B."/>
            <person name="Xu J."/>
            <person name="Minx P."/>
            <person name="Pepin K.H."/>
            <person name="Johnson M."/>
            <person name="Thiruvilangam P."/>
            <person name="Bhonagiri V."/>
            <person name="Nash W.E."/>
            <person name="Mardis E.R."/>
            <person name="Wilson R.K."/>
        </authorList>
    </citation>
    <scope>NUCLEOTIDE SEQUENCE [LARGE SCALE GENOMIC DNA]</scope>
    <source>
        <strain evidence="4">DSM 17244</strain>
    </source>
</reference>
<evidence type="ECO:0000256" key="2">
    <source>
        <dbReference type="ARBA" id="ARBA00023163"/>
    </source>
</evidence>
<feature type="domain" description="HTH deoR-type" evidence="3">
    <location>
        <begin position="1"/>
        <end position="31"/>
    </location>
</feature>
<dbReference type="SUPFAM" id="SSF100950">
    <property type="entry name" value="NagB/RpiA/CoA transferase-like"/>
    <property type="match status" value="1"/>
</dbReference>
<dbReference type="InterPro" id="IPR014036">
    <property type="entry name" value="DeoR-like_C"/>
</dbReference>
<dbReference type="HOGENOM" id="CLU_060699_1_4_9"/>
<evidence type="ECO:0000313" key="5">
    <source>
        <dbReference type="Proteomes" id="UP000005178"/>
    </source>
</evidence>
<protein>
    <submittedName>
        <fullName evidence="4">Transcriptional regulator, DeoR family</fullName>
    </submittedName>
</protein>
<comment type="caution">
    <text evidence="4">The sequence shown here is derived from an EMBL/GenBank/DDBJ whole genome shotgun (WGS) entry which is preliminary data.</text>
</comment>
<dbReference type="Proteomes" id="UP000005178">
    <property type="component" value="Unassembled WGS sequence"/>
</dbReference>
<dbReference type="Pfam" id="PF00455">
    <property type="entry name" value="DeoRC"/>
    <property type="match status" value="1"/>
</dbReference>
<evidence type="ECO:0000256" key="1">
    <source>
        <dbReference type="ARBA" id="ARBA00023015"/>
    </source>
</evidence>
<dbReference type="SMART" id="SM01134">
    <property type="entry name" value="DeoRC"/>
    <property type="match status" value="1"/>
</dbReference>
<dbReference type="RefSeq" id="WP_007051091.1">
    <property type="nucleotide sequence ID" value="NZ_DS560019.1"/>
</dbReference>
<dbReference type="GO" id="GO:0003700">
    <property type="term" value="F:DNA-binding transcription factor activity"/>
    <property type="evidence" value="ECO:0007669"/>
    <property type="project" value="InterPro"/>
</dbReference>
<keyword evidence="1" id="KW-0805">Transcription regulation</keyword>
<dbReference type="eggNOG" id="COG1349">
    <property type="taxonomic scope" value="Bacteria"/>
</dbReference>
<proteinExistence type="predicted"/>
<gene>
    <name evidence="4" type="ORF">ANASTE_02352</name>
</gene>
<evidence type="ECO:0000259" key="3">
    <source>
        <dbReference type="PROSITE" id="PS51000"/>
    </source>
</evidence>
<name>B1CAB0_9FIRM</name>
<keyword evidence="5" id="KW-1185">Reference proteome</keyword>
<keyword evidence="2" id="KW-0804">Transcription</keyword>
<dbReference type="AlphaFoldDB" id="B1CAB0"/>
<dbReference type="PANTHER" id="PTHR30363:SF44">
    <property type="entry name" value="AGA OPERON TRANSCRIPTIONAL REPRESSOR-RELATED"/>
    <property type="match status" value="1"/>
</dbReference>
<dbReference type="InterPro" id="IPR001034">
    <property type="entry name" value="DeoR_HTH"/>
</dbReference>
<organism evidence="4 5">
    <name type="scientific">Anaerofustis stercorihominis DSM 17244</name>
    <dbReference type="NCBI Taxonomy" id="445971"/>
    <lineage>
        <taxon>Bacteria</taxon>
        <taxon>Bacillati</taxon>
        <taxon>Bacillota</taxon>
        <taxon>Clostridia</taxon>
        <taxon>Eubacteriales</taxon>
        <taxon>Eubacteriaceae</taxon>
        <taxon>Anaerofustis</taxon>
    </lineage>
</organism>
<dbReference type="InterPro" id="IPR037171">
    <property type="entry name" value="NagB/RpiA_transferase-like"/>
</dbReference>
<sequence>MFDVSISTMKRDLDTMNNKGLLKRVPGGVTTTKGELATPTSIASYANVNAEKKLKISGAINEVIEDGDSLFLEVGSTCHYAYQHLNRKNLTIFTPSLQILTTKNDNVDHLYCMEGEAVLPYLIIRGFPLLENLKRINPNKIVFSCYGLNEDYDLVGRVDYDNAVLRTLLDMRGEKILLLDSSKICVNNTFFVPDITKIDVLITDDGIDEEHLNKIREKGVKVIIGK</sequence>
<reference evidence="4" key="2">
    <citation type="submission" date="2013-08" db="EMBL/GenBank/DDBJ databases">
        <title>Draft genome sequence of Anaerofustis stercorihominis (DSM 17244).</title>
        <authorList>
            <person name="Sudarsanam P."/>
            <person name="Ley R."/>
            <person name="Guruge J."/>
            <person name="Turnbaugh P.J."/>
            <person name="Mahowald M."/>
            <person name="Liep D."/>
            <person name="Gordon J."/>
        </authorList>
    </citation>
    <scope>NUCLEOTIDE SEQUENCE</scope>
    <source>
        <strain evidence="4">DSM 17244</strain>
    </source>
</reference>
<dbReference type="PROSITE" id="PS51000">
    <property type="entry name" value="HTH_DEOR_2"/>
    <property type="match status" value="1"/>
</dbReference>
<dbReference type="InterPro" id="IPR050313">
    <property type="entry name" value="Carb_Metab_HTH_regulators"/>
</dbReference>
<dbReference type="STRING" id="445971.ANASTE_02352"/>
<dbReference type="EMBL" id="ABIL02000006">
    <property type="protein sequence ID" value="EDS72621.1"/>
    <property type="molecule type" value="Genomic_DNA"/>
</dbReference>
<dbReference type="Pfam" id="PF08220">
    <property type="entry name" value="HTH_DeoR"/>
    <property type="match status" value="1"/>
</dbReference>
<dbReference type="PANTHER" id="PTHR30363">
    <property type="entry name" value="HTH-TYPE TRANSCRIPTIONAL REGULATOR SRLR-RELATED"/>
    <property type="match status" value="1"/>
</dbReference>
<accession>B1CAB0</accession>
<dbReference type="OrthoDB" id="9797223at2"/>
<dbReference type="GeneID" id="98001347"/>